<dbReference type="FunFam" id="3.90.550.10:FF:000003">
    <property type="entry name" value="2-C-methyl-D-erythritol 4-phosphate cytidylyltransferase"/>
    <property type="match status" value="1"/>
</dbReference>
<dbReference type="EC" id="2.7.7.60" evidence="4"/>
<dbReference type="SUPFAM" id="SSF53448">
    <property type="entry name" value="Nucleotide-diphospho-sugar transferases"/>
    <property type="match status" value="1"/>
</dbReference>
<keyword evidence="3 4" id="KW-0414">Isoprene biosynthesis</keyword>
<dbReference type="InterPro" id="IPR050088">
    <property type="entry name" value="IspD/TarI_cytidylyltransf_bact"/>
</dbReference>
<comment type="function">
    <text evidence="4">Catalyzes the formation of 4-diphosphocytidyl-2-C-methyl-D-erythritol from CTP and 2-C-methyl-D-erythritol 4-phosphate (MEP).</text>
</comment>
<keyword evidence="1 4" id="KW-0808">Transferase</keyword>
<evidence type="ECO:0000313" key="5">
    <source>
        <dbReference type="EMBL" id="SDN28842.1"/>
    </source>
</evidence>
<comment type="catalytic activity">
    <reaction evidence="4">
        <text>2-C-methyl-D-erythritol 4-phosphate + CTP + H(+) = 4-CDP-2-C-methyl-D-erythritol + diphosphate</text>
        <dbReference type="Rhea" id="RHEA:13429"/>
        <dbReference type="ChEBI" id="CHEBI:15378"/>
        <dbReference type="ChEBI" id="CHEBI:33019"/>
        <dbReference type="ChEBI" id="CHEBI:37563"/>
        <dbReference type="ChEBI" id="CHEBI:57823"/>
        <dbReference type="ChEBI" id="CHEBI:58262"/>
        <dbReference type="EC" id="2.7.7.60"/>
    </reaction>
</comment>
<dbReference type="Gene3D" id="3.90.550.10">
    <property type="entry name" value="Spore Coat Polysaccharide Biosynthesis Protein SpsA, Chain A"/>
    <property type="match status" value="1"/>
</dbReference>
<dbReference type="Proteomes" id="UP000199182">
    <property type="component" value="Unassembled WGS sequence"/>
</dbReference>
<dbReference type="InterPro" id="IPR001228">
    <property type="entry name" value="IspD"/>
</dbReference>
<dbReference type="GO" id="GO:0019288">
    <property type="term" value="P:isopentenyl diphosphate biosynthetic process, methylerythritol 4-phosphate pathway"/>
    <property type="evidence" value="ECO:0007669"/>
    <property type="project" value="UniProtKB-UniRule"/>
</dbReference>
<gene>
    <name evidence="4" type="primary">ispD</name>
    <name evidence="5" type="ORF">SAMN05192585_11538</name>
</gene>
<feature type="site" description="Positions MEP for the nucleophilic attack" evidence="4">
    <location>
        <position position="164"/>
    </location>
</feature>
<dbReference type="CDD" id="cd02516">
    <property type="entry name" value="CDP-ME_synthetase"/>
    <property type="match status" value="1"/>
</dbReference>
<dbReference type="UniPathway" id="UPA00056">
    <property type="reaction ID" value="UER00093"/>
</dbReference>
<name>A0A1H0A4X4_9FIRM</name>
<evidence type="ECO:0000256" key="1">
    <source>
        <dbReference type="ARBA" id="ARBA00022679"/>
    </source>
</evidence>
<reference evidence="5 6" key="1">
    <citation type="submission" date="2016-10" db="EMBL/GenBank/DDBJ databases">
        <authorList>
            <person name="de Groot N.N."/>
        </authorList>
    </citation>
    <scope>NUCLEOTIDE SEQUENCE [LARGE SCALE GENOMIC DNA]</scope>
    <source>
        <strain evidence="5 6">CGMCC 1.5012</strain>
    </source>
</reference>
<evidence type="ECO:0000313" key="6">
    <source>
        <dbReference type="Proteomes" id="UP000199182"/>
    </source>
</evidence>
<keyword evidence="6" id="KW-1185">Reference proteome</keyword>
<dbReference type="PANTHER" id="PTHR32125">
    <property type="entry name" value="2-C-METHYL-D-ERYTHRITOL 4-PHOSPHATE CYTIDYLYLTRANSFERASE, CHLOROPLASTIC"/>
    <property type="match status" value="1"/>
</dbReference>
<dbReference type="RefSeq" id="WP_242871709.1">
    <property type="nucleotide sequence ID" value="NZ_FNID01000015.1"/>
</dbReference>
<accession>A0A1H0A4X4</accession>
<dbReference type="HAMAP" id="MF_00108">
    <property type="entry name" value="IspD"/>
    <property type="match status" value="1"/>
</dbReference>
<evidence type="ECO:0000256" key="3">
    <source>
        <dbReference type="ARBA" id="ARBA00023229"/>
    </source>
</evidence>
<feature type="site" description="Transition state stabilizer" evidence="4">
    <location>
        <position position="25"/>
    </location>
</feature>
<feature type="site" description="Transition state stabilizer" evidence="4">
    <location>
        <position position="32"/>
    </location>
</feature>
<dbReference type="STRING" id="258515.SAMN05192585_11538"/>
<dbReference type="PANTHER" id="PTHR32125:SF4">
    <property type="entry name" value="2-C-METHYL-D-ERYTHRITOL 4-PHOSPHATE CYTIDYLYLTRANSFERASE, CHLOROPLASTIC"/>
    <property type="match status" value="1"/>
</dbReference>
<evidence type="ECO:0000256" key="2">
    <source>
        <dbReference type="ARBA" id="ARBA00022695"/>
    </source>
</evidence>
<evidence type="ECO:0000256" key="4">
    <source>
        <dbReference type="HAMAP-Rule" id="MF_00108"/>
    </source>
</evidence>
<organism evidence="5 6">
    <name type="scientific">Acetanaerobacterium elongatum</name>
    <dbReference type="NCBI Taxonomy" id="258515"/>
    <lineage>
        <taxon>Bacteria</taxon>
        <taxon>Bacillati</taxon>
        <taxon>Bacillota</taxon>
        <taxon>Clostridia</taxon>
        <taxon>Eubacteriales</taxon>
        <taxon>Oscillospiraceae</taxon>
        <taxon>Acetanaerobacterium</taxon>
    </lineage>
</organism>
<sequence length="240" mass="26319">MKLTMKKKQQPFISAVIVAAGSSSRMGEGVNKQLLMIGDMPVVAKSIRAFEQNELVREIVVVTRGENIMDIAAMAREFGFNKVREVVSGGETRQESVAKGITCTSKEAEYYLIHDGARPLVSQHTINAVIADAMEYGAATAGVPVKDTIKRVDAKSMVIQTPDRSVLYITQTPQMFRAEPYRQALRQAEQKGLSFTDDCQLFEQAGHPVAMSAGDYTNIKITTPEDMLFAQILVTAAVDN</sequence>
<keyword evidence="2 4" id="KW-0548">Nucleotidyltransferase</keyword>
<dbReference type="GO" id="GO:0050518">
    <property type="term" value="F:2-C-methyl-D-erythritol 4-phosphate cytidylyltransferase activity"/>
    <property type="evidence" value="ECO:0007669"/>
    <property type="project" value="UniProtKB-UniRule"/>
</dbReference>
<feature type="site" description="Positions MEP for the nucleophilic attack" evidence="4">
    <location>
        <position position="220"/>
    </location>
</feature>
<dbReference type="InterPro" id="IPR029044">
    <property type="entry name" value="Nucleotide-diphossugar_trans"/>
</dbReference>
<protein>
    <recommendedName>
        <fullName evidence="4">2-C-methyl-D-erythritol 4-phosphate cytidylyltransferase</fullName>
        <ecNumber evidence="4">2.7.7.60</ecNumber>
    </recommendedName>
    <alternativeName>
        <fullName evidence="4">4-diphosphocytidyl-2C-methyl-D-erythritol synthase</fullName>
    </alternativeName>
    <alternativeName>
        <fullName evidence="4">MEP cytidylyltransferase</fullName>
        <shortName evidence="4">MCT</shortName>
    </alternativeName>
</protein>
<dbReference type="EMBL" id="FNID01000015">
    <property type="protein sequence ID" value="SDN28842.1"/>
    <property type="molecule type" value="Genomic_DNA"/>
</dbReference>
<comment type="pathway">
    <text evidence="4">Isoprenoid biosynthesis; isopentenyl diphosphate biosynthesis via DXP pathway; isopentenyl diphosphate from 1-deoxy-D-xylulose 5-phosphate: step 2/6.</text>
</comment>
<comment type="similarity">
    <text evidence="4">Belongs to the IspD/TarI cytidylyltransferase family. IspD subfamily.</text>
</comment>
<proteinExistence type="inferred from homology"/>
<dbReference type="InterPro" id="IPR034683">
    <property type="entry name" value="IspD/TarI"/>
</dbReference>
<dbReference type="AlphaFoldDB" id="A0A1H0A4X4"/>
<dbReference type="NCBIfam" id="TIGR00453">
    <property type="entry name" value="ispD"/>
    <property type="match status" value="1"/>
</dbReference>
<dbReference type="Pfam" id="PF01128">
    <property type="entry name" value="IspD"/>
    <property type="match status" value="1"/>
</dbReference>